<evidence type="ECO:0000313" key="5">
    <source>
        <dbReference type="Proteomes" id="UP000434276"/>
    </source>
</evidence>
<evidence type="ECO:0000313" key="3">
    <source>
        <dbReference type="EMBL" id="VYS51745.1"/>
    </source>
</evidence>
<dbReference type="EMBL" id="CACRSJ010000105">
    <property type="protein sequence ID" value="VYS51745.1"/>
    <property type="molecule type" value="Genomic_DNA"/>
</dbReference>
<dbReference type="Proteomes" id="UP000426265">
    <property type="component" value="Unassembled WGS sequence"/>
</dbReference>
<accession>A0A5S9WWE5</accession>
<organism evidence="3 4">
    <name type="scientific">Arabidopsis thaliana</name>
    <name type="common">Mouse-ear cress</name>
    <dbReference type="NCBI Taxonomy" id="3702"/>
    <lineage>
        <taxon>Eukaryota</taxon>
        <taxon>Viridiplantae</taxon>
        <taxon>Streptophyta</taxon>
        <taxon>Embryophyta</taxon>
        <taxon>Tracheophyta</taxon>
        <taxon>Spermatophyta</taxon>
        <taxon>Magnoliopsida</taxon>
        <taxon>eudicotyledons</taxon>
        <taxon>Gunneridae</taxon>
        <taxon>Pentapetalae</taxon>
        <taxon>rosids</taxon>
        <taxon>malvids</taxon>
        <taxon>Brassicales</taxon>
        <taxon>Brassicaceae</taxon>
        <taxon>Camelineae</taxon>
        <taxon>Arabidopsis</taxon>
    </lineage>
</organism>
<evidence type="ECO:0000313" key="4">
    <source>
        <dbReference type="Proteomes" id="UP000426265"/>
    </source>
</evidence>
<dbReference type="Proteomes" id="UP000434276">
    <property type="component" value="Unassembled WGS sequence"/>
</dbReference>
<dbReference type="OrthoDB" id="10318260at2759"/>
<evidence type="ECO:0000313" key="2">
    <source>
        <dbReference type="EMBL" id="CAA0353577.1"/>
    </source>
</evidence>
<protein>
    <submittedName>
        <fullName evidence="3">Uncharacterized protein</fullName>
    </submittedName>
</protein>
<accession>A0A654ESH3</accession>
<sequence>MAMKDDISYTVPSRISPAEMYFGMEATVESINDSGPSHRGRGHDSPPANGIV</sequence>
<feature type="region of interest" description="Disordered" evidence="1">
    <location>
        <begin position="30"/>
        <end position="52"/>
    </location>
</feature>
<dbReference type="AlphaFoldDB" id="A0A654ESH3"/>
<reference evidence="3 4" key="1">
    <citation type="submission" date="2019-11" db="EMBL/GenBank/DDBJ databases">
        <authorList>
            <person name="Jiao W.-B."/>
            <person name="Schneeberger K."/>
        </authorList>
    </citation>
    <scope>NUCLEOTIDE SEQUENCE [LARGE SCALE GENOMIC DNA]</scope>
    <source>
        <strain evidence="4">cv. An-1</strain>
        <strain evidence="5">cv. C24</strain>
    </source>
</reference>
<name>A0A654ESH3_ARATH</name>
<gene>
    <name evidence="3" type="ORF">AN1_LOCUS7212</name>
    <name evidence="2" type="ORF">C24_LOCUS7096</name>
</gene>
<evidence type="ECO:0000256" key="1">
    <source>
        <dbReference type="SAM" id="MobiDB-lite"/>
    </source>
</evidence>
<dbReference type="EMBL" id="CACSHJ010000088">
    <property type="protein sequence ID" value="CAA0353577.1"/>
    <property type="molecule type" value="Genomic_DNA"/>
</dbReference>
<proteinExistence type="predicted"/>